<keyword evidence="2" id="KW-1185">Reference proteome</keyword>
<accession>A0A7S7AJE3</accession>
<evidence type="ECO:0000313" key="1">
    <source>
        <dbReference type="EMBL" id="QOW47959.1"/>
    </source>
</evidence>
<gene>
    <name evidence="1" type="ORF">G0028_15105</name>
</gene>
<evidence type="ECO:0000313" key="2">
    <source>
        <dbReference type="Proteomes" id="UP000593966"/>
    </source>
</evidence>
<dbReference type="Pfam" id="PF13689">
    <property type="entry name" value="DUF4154"/>
    <property type="match status" value="1"/>
</dbReference>
<sequence length="135" mass="14789">MTLSILSYAKWDNQSPTLCVVDNNNAAKQFSLSIKAQNSPFSVKSISHDALKNIECDAVFFSNLSASTEQKLINSSLKPNMLSFSTSNNDCEIGSSFCLQNTKNGNTIFKVNLDSLARAKVHVDPRVLLLAKNSE</sequence>
<proteinExistence type="predicted"/>
<protein>
    <submittedName>
        <fullName evidence="1">YfiR family protein</fullName>
    </submittedName>
</protein>
<dbReference type="EMBL" id="CP048659">
    <property type="protein sequence ID" value="QOW47959.1"/>
    <property type="molecule type" value="Genomic_DNA"/>
</dbReference>
<dbReference type="InterPro" id="IPR025293">
    <property type="entry name" value="YfiR/HmsC-like"/>
</dbReference>
<reference evidence="1 2" key="1">
    <citation type="submission" date="2020-02" db="EMBL/GenBank/DDBJ databases">
        <title>Tigecycline-resistant Acinetobacter species from pigs and migratory birds.</title>
        <authorList>
            <person name="Chen C."/>
            <person name="Sun J."/>
            <person name="Liao X.-P."/>
            <person name="Liu Y.-H."/>
        </authorList>
    </citation>
    <scope>NUCLEOTIDE SEQUENCE [LARGE SCALE GENOMIC DNA]</scope>
    <source>
        <strain evidence="1 2">YH12207_T</strain>
    </source>
</reference>
<name>A0A7S7AJE3_9GAMM</name>
<dbReference type="AlphaFoldDB" id="A0A7S7AJE3"/>
<dbReference type="Proteomes" id="UP000593966">
    <property type="component" value="Chromosome"/>
</dbReference>
<organism evidence="1 2">
    <name type="scientific">Acinetobacter piscicola</name>
    <dbReference type="NCBI Taxonomy" id="2006115"/>
    <lineage>
        <taxon>Bacteria</taxon>
        <taxon>Pseudomonadati</taxon>
        <taxon>Pseudomonadota</taxon>
        <taxon>Gammaproteobacteria</taxon>
        <taxon>Moraxellales</taxon>
        <taxon>Moraxellaceae</taxon>
        <taxon>Acinetobacter</taxon>
    </lineage>
</organism>